<evidence type="ECO:0000313" key="3">
    <source>
        <dbReference type="EMBL" id="NIZ61604.1"/>
    </source>
</evidence>
<keyword evidence="1" id="KW-1133">Transmembrane helix</keyword>
<name>A0ABX0W7L8_9RHOB</name>
<feature type="chain" id="PRO_5045578656" evidence="2">
    <location>
        <begin position="20"/>
        <end position="178"/>
    </location>
</feature>
<evidence type="ECO:0000256" key="2">
    <source>
        <dbReference type="SAM" id="SignalP"/>
    </source>
</evidence>
<accession>A0ABX0W7L8</accession>
<keyword evidence="1" id="KW-0812">Transmembrane</keyword>
<sequence length="178" mass="18317">MLRLLTAAALLTASTAANAAVISFGPTSSTASGALISFDNLTAPTGIVGDATINFTVKGDLNSNYEYIDITLDGFSLGRVFDNNTGNDPFDFTGDVGSYSTETGSATITNSDMAALIADGFLSLSFDFSSAVNCCGPVNLLQGTISYDTIAPVPLPASGLLLFASLGGFAFLRRKKKA</sequence>
<dbReference type="RefSeq" id="WP_167684247.1">
    <property type="nucleotide sequence ID" value="NZ_QHLQ01000010.1"/>
</dbReference>
<dbReference type="InterPro" id="IPR013424">
    <property type="entry name" value="Ice-binding_C"/>
</dbReference>
<keyword evidence="4" id="KW-1185">Reference proteome</keyword>
<dbReference type="InterPro" id="IPR022472">
    <property type="entry name" value="VPLPA-CTERM"/>
</dbReference>
<protein>
    <submittedName>
        <fullName evidence="3">VPLPA-CTERM sorting domain-containing protein</fullName>
    </submittedName>
</protein>
<feature type="signal peptide" evidence="2">
    <location>
        <begin position="1"/>
        <end position="19"/>
    </location>
</feature>
<dbReference type="NCBIfam" id="TIGR02595">
    <property type="entry name" value="PEP_CTERM"/>
    <property type="match status" value="1"/>
</dbReference>
<keyword evidence="2" id="KW-0732">Signal</keyword>
<evidence type="ECO:0000256" key="1">
    <source>
        <dbReference type="SAM" id="Phobius"/>
    </source>
</evidence>
<evidence type="ECO:0000313" key="4">
    <source>
        <dbReference type="Proteomes" id="UP001429564"/>
    </source>
</evidence>
<feature type="transmembrane region" description="Helical" evidence="1">
    <location>
        <begin position="153"/>
        <end position="172"/>
    </location>
</feature>
<gene>
    <name evidence="3" type="ORF">DL239_11515</name>
</gene>
<reference evidence="3 4" key="1">
    <citation type="submission" date="2018-05" db="EMBL/GenBank/DDBJ databases">
        <authorList>
            <person name="Zhang Y.-J."/>
        </authorList>
    </citation>
    <scope>NUCLEOTIDE SEQUENCE [LARGE SCALE GENOMIC DNA]</scope>
    <source>
        <strain evidence="3 4">CY04</strain>
    </source>
</reference>
<organism evidence="3 4">
    <name type="scientific">Parasedimentitalea denitrificans</name>
    <dbReference type="NCBI Taxonomy" id="2211118"/>
    <lineage>
        <taxon>Bacteria</taxon>
        <taxon>Pseudomonadati</taxon>
        <taxon>Pseudomonadota</taxon>
        <taxon>Alphaproteobacteria</taxon>
        <taxon>Rhodobacterales</taxon>
        <taxon>Paracoccaceae</taxon>
        <taxon>Parasedimentitalea</taxon>
    </lineage>
</organism>
<dbReference type="Proteomes" id="UP001429564">
    <property type="component" value="Unassembled WGS sequence"/>
</dbReference>
<proteinExistence type="predicted"/>
<dbReference type="NCBIfam" id="TIGR03370">
    <property type="entry name" value="VPLPA-CTERM"/>
    <property type="match status" value="1"/>
</dbReference>
<dbReference type="EMBL" id="QHLQ01000010">
    <property type="protein sequence ID" value="NIZ61604.1"/>
    <property type="molecule type" value="Genomic_DNA"/>
</dbReference>
<keyword evidence="1" id="KW-0472">Membrane</keyword>
<comment type="caution">
    <text evidence="3">The sequence shown here is derived from an EMBL/GenBank/DDBJ whole genome shotgun (WGS) entry which is preliminary data.</text>
</comment>